<accession>A0A1I5QPR3</accession>
<dbReference type="GO" id="GO:0003677">
    <property type="term" value="F:DNA binding"/>
    <property type="evidence" value="ECO:0007669"/>
    <property type="project" value="InterPro"/>
</dbReference>
<dbReference type="GO" id="GO:0016987">
    <property type="term" value="F:sigma factor activity"/>
    <property type="evidence" value="ECO:0007669"/>
    <property type="project" value="UniProtKB-KW"/>
</dbReference>
<reference evidence="7 8" key="1">
    <citation type="submission" date="2016-10" db="EMBL/GenBank/DDBJ databases">
        <authorList>
            <person name="de Groot N.N."/>
        </authorList>
    </citation>
    <scope>NUCLEOTIDE SEQUENCE [LARGE SCALE GENOMIC DNA]</scope>
    <source>
        <strain evidence="7 8">CCUG 59231</strain>
    </source>
</reference>
<dbReference type="InterPro" id="IPR014284">
    <property type="entry name" value="RNA_pol_sigma-70_dom"/>
</dbReference>
<sequence>MGRFMSSSETDSIIPLDVLYGTHQGWLHGWLRRSVGCSQQAADLVQDTFLRLLVRDQPVDNRAPRALLARIARGLVIDHWRRDALERAYLEALALLPEASHPSPEVRYEALQSLERIAQLLEGLKPAVREAFLLYQLGGLNHTQVARQLGVSSRTVERHVAHALLHCYRLCFEAAP</sequence>
<name>A0A1I5QPR3_9GAMM</name>
<keyword evidence="2" id="KW-0805">Transcription regulation</keyword>
<dbReference type="InterPro" id="IPR013249">
    <property type="entry name" value="RNA_pol_sigma70_r4_t2"/>
</dbReference>
<dbReference type="InterPro" id="IPR039425">
    <property type="entry name" value="RNA_pol_sigma-70-like"/>
</dbReference>
<keyword evidence="3" id="KW-0731">Sigma factor</keyword>
<comment type="similarity">
    <text evidence="1">Belongs to the sigma-70 factor family. ECF subfamily.</text>
</comment>
<dbReference type="InterPro" id="IPR007627">
    <property type="entry name" value="RNA_pol_sigma70_r2"/>
</dbReference>
<evidence type="ECO:0000256" key="2">
    <source>
        <dbReference type="ARBA" id="ARBA00023015"/>
    </source>
</evidence>
<dbReference type="EMBL" id="FOWP01000012">
    <property type="protein sequence ID" value="SFP48011.1"/>
    <property type="molecule type" value="Genomic_DNA"/>
</dbReference>
<keyword evidence="4" id="KW-0804">Transcription</keyword>
<evidence type="ECO:0000313" key="8">
    <source>
        <dbReference type="Proteomes" id="UP000182400"/>
    </source>
</evidence>
<feature type="domain" description="RNA polymerase sigma factor 70 region 4 type 2" evidence="6">
    <location>
        <begin position="115"/>
        <end position="167"/>
    </location>
</feature>
<proteinExistence type="inferred from homology"/>
<organism evidence="7 8">
    <name type="scientific">Ectopseudomonas composti</name>
    <dbReference type="NCBI Taxonomy" id="658457"/>
    <lineage>
        <taxon>Bacteria</taxon>
        <taxon>Pseudomonadati</taxon>
        <taxon>Pseudomonadota</taxon>
        <taxon>Gammaproteobacteria</taxon>
        <taxon>Pseudomonadales</taxon>
        <taxon>Pseudomonadaceae</taxon>
        <taxon>Ectopseudomonas</taxon>
    </lineage>
</organism>
<dbReference type="InterPro" id="IPR013324">
    <property type="entry name" value="RNA_pol_sigma_r3/r4-like"/>
</dbReference>
<dbReference type="Pfam" id="PF04542">
    <property type="entry name" value="Sigma70_r2"/>
    <property type="match status" value="1"/>
</dbReference>
<evidence type="ECO:0000259" key="5">
    <source>
        <dbReference type="Pfam" id="PF04542"/>
    </source>
</evidence>
<dbReference type="InterPro" id="IPR013325">
    <property type="entry name" value="RNA_pol_sigma_r2"/>
</dbReference>
<evidence type="ECO:0000259" key="6">
    <source>
        <dbReference type="Pfam" id="PF08281"/>
    </source>
</evidence>
<dbReference type="PANTHER" id="PTHR43133">
    <property type="entry name" value="RNA POLYMERASE ECF-TYPE SIGMA FACTO"/>
    <property type="match status" value="1"/>
</dbReference>
<dbReference type="GO" id="GO:0006352">
    <property type="term" value="P:DNA-templated transcription initiation"/>
    <property type="evidence" value="ECO:0007669"/>
    <property type="project" value="InterPro"/>
</dbReference>
<feature type="domain" description="RNA polymerase sigma-70 region 2" evidence="5">
    <location>
        <begin position="19"/>
        <end position="83"/>
    </location>
</feature>
<dbReference type="Gene3D" id="1.10.1740.10">
    <property type="match status" value="1"/>
</dbReference>
<dbReference type="PANTHER" id="PTHR43133:SF63">
    <property type="entry name" value="RNA POLYMERASE SIGMA FACTOR FECI-RELATED"/>
    <property type="match status" value="1"/>
</dbReference>
<dbReference type="STRING" id="658457.SAMN05216601_112145"/>
<evidence type="ECO:0000256" key="3">
    <source>
        <dbReference type="ARBA" id="ARBA00023082"/>
    </source>
</evidence>
<dbReference type="Pfam" id="PF08281">
    <property type="entry name" value="Sigma70_r4_2"/>
    <property type="match status" value="1"/>
</dbReference>
<evidence type="ECO:0000313" key="7">
    <source>
        <dbReference type="EMBL" id="SFP48011.1"/>
    </source>
</evidence>
<dbReference type="NCBIfam" id="TIGR02937">
    <property type="entry name" value="sigma70-ECF"/>
    <property type="match status" value="1"/>
</dbReference>
<dbReference type="Gene3D" id="1.10.10.10">
    <property type="entry name" value="Winged helix-like DNA-binding domain superfamily/Winged helix DNA-binding domain"/>
    <property type="match status" value="1"/>
</dbReference>
<dbReference type="SUPFAM" id="SSF88659">
    <property type="entry name" value="Sigma3 and sigma4 domains of RNA polymerase sigma factors"/>
    <property type="match status" value="1"/>
</dbReference>
<gene>
    <name evidence="7" type="ORF">SAMN05216601_112145</name>
</gene>
<dbReference type="SUPFAM" id="SSF88946">
    <property type="entry name" value="Sigma2 domain of RNA polymerase sigma factors"/>
    <property type="match status" value="1"/>
</dbReference>
<evidence type="ECO:0000256" key="4">
    <source>
        <dbReference type="ARBA" id="ARBA00023163"/>
    </source>
</evidence>
<evidence type="ECO:0000256" key="1">
    <source>
        <dbReference type="ARBA" id="ARBA00010641"/>
    </source>
</evidence>
<dbReference type="AlphaFoldDB" id="A0A1I5QPR3"/>
<dbReference type="Proteomes" id="UP000182400">
    <property type="component" value="Unassembled WGS sequence"/>
</dbReference>
<protein>
    <submittedName>
        <fullName evidence="7">RNA polymerase sigma-70 factor, ECF subfamily</fullName>
    </submittedName>
</protein>
<dbReference type="InterPro" id="IPR036388">
    <property type="entry name" value="WH-like_DNA-bd_sf"/>
</dbReference>